<dbReference type="SUPFAM" id="SSF47413">
    <property type="entry name" value="lambda repressor-like DNA-binding domains"/>
    <property type="match status" value="1"/>
</dbReference>
<dbReference type="Proteomes" id="UP000287605">
    <property type="component" value="Unassembled WGS sequence"/>
</dbReference>
<dbReference type="RefSeq" id="WP_126808808.1">
    <property type="nucleotide sequence ID" value="NZ_NGKA01000008.1"/>
</dbReference>
<dbReference type="InterPro" id="IPR010982">
    <property type="entry name" value="Lambda_DNA-bd_dom_sf"/>
</dbReference>
<keyword evidence="2" id="KW-1185">Reference proteome</keyword>
<organism evidence="1 2">
    <name type="scientific">Vagococcus elongatus</name>
    <dbReference type="NCBI Taxonomy" id="180344"/>
    <lineage>
        <taxon>Bacteria</taxon>
        <taxon>Bacillati</taxon>
        <taxon>Bacillota</taxon>
        <taxon>Bacilli</taxon>
        <taxon>Lactobacillales</taxon>
        <taxon>Enterococcaceae</taxon>
        <taxon>Vagococcus</taxon>
    </lineage>
</organism>
<evidence type="ECO:0000313" key="1">
    <source>
        <dbReference type="EMBL" id="RSU12312.1"/>
    </source>
</evidence>
<name>A0A430AW71_9ENTE</name>
<sequence>MTTSGIDRMDRNIYVRYVLKILVETYLINQAQLAYRIGVQPKYLREFTNGSRNIGNKRLDDIEEIISELYRPILEEELPSTPEELSNLLEIIRPSNI</sequence>
<evidence type="ECO:0008006" key="3">
    <source>
        <dbReference type="Google" id="ProtNLM"/>
    </source>
</evidence>
<comment type="caution">
    <text evidence="1">The sequence shown here is derived from an EMBL/GenBank/DDBJ whole genome shotgun (WGS) entry which is preliminary data.</text>
</comment>
<accession>A0A430AW71</accession>
<dbReference type="OrthoDB" id="2189092at2"/>
<reference evidence="1 2" key="1">
    <citation type="submission" date="2017-05" db="EMBL/GenBank/DDBJ databases">
        <title>Vagococcus spp. assemblies.</title>
        <authorList>
            <person name="Gulvik C.A."/>
        </authorList>
    </citation>
    <scope>NUCLEOTIDE SEQUENCE [LARGE SCALE GENOMIC DNA]</scope>
    <source>
        <strain evidence="1 2">CCUG 51432</strain>
    </source>
</reference>
<dbReference type="EMBL" id="NGKA01000008">
    <property type="protein sequence ID" value="RSU12312.1"/>
    <property type="molecule type" value="Genomic_DNA"/>
</dbReference>
<protein>
    <recommendedName>
        <fullName evidence="3">HTH cro/C1-type domain-containing protein</fullName>
    </recommendedName>
</protein>
<dbReference type="GO" id="GO:0003677">
    <property type="term" value="F:DNA binding"/>
    <property type="evidence" value="ECO:0007669"/>
    <property type="project" value="InterPro"/>
</dbReference>
<dbReference type="AlphaFoldDB" id="A0A430AW71"/>
<gene>
    <name evidence="1" type="ORF">CBF29_06840</name>
</gene>
<proteinExistence type="predicted"/>
<evidence type="ECO:0000313" key="2">
    <source>
        <dbReference type="Proteomes" id="UP000287605"/>
    </source>
</evidence>